<dbReference type="SMART" id="SM01092">
    <property type="entry name" value="CO_deh_flav_C"/>
    <property type="match status" value="1"/>
</dbReference>
<feature type="domain" description="FAD-binding PCMH-type" evidence="3">
    <location>
        <begin position="1"/>
        <end position="162"/>
    </location>
</feature>
<dbReference type="PANTHER" id="PTHR42659:SF9">
    <property type="entry name" value="XANTHINE DEHYDROGENASE FAD-BINDING SUBUNIT XDHB-RELATED"/>
    <property type="match status" value="1"/>
</dbReference>
<sequence length="266" mass="29878">MLNIREYVKVQSLEEAYELNQKRTNKVIGGMLWMKMGSRNIQKAIDLSGLGLDKIEETEEEFRIGCMTTLRDLELHPGLEAYTGGAMKESLRHIVGVQFRNLATVGGSIFGRFGFSDVLTLFLGLDTDVELYKGGIVPLSEFAWSKRDNDILVGLIVKKRPVQIVYQSLRLSRTDFPVLASAVVCLDGKWRAVIGARPQRALLIEDEENLLGGGLTEENIRKFVAYVKEKTPTGSNMRAGADYRSHLVEVQVRRALERMRGEENAD</sequence>
<keyword evidence="5" id="KW-1185">Reference proteome</keyword>
<protein>
    <submittedName>
        <fullName evidence="4">FAD binding domain-containing protein</fullName>
    </submittedName>
</protein>
<evidence type="ECO:0000259" key="3">
    <source>
        <dbReference type="PROSITE" id="PS51387"/>
    </source>
</evidence>
<dbReference type="Pfam" id="PF03450">
    <property type="entry name" value="CO_deh_flav_C"/>
    <property type="match status" value="1"/>
</dbReference>
<name>A0AAE3DS64_9FIRM</name>
<keyword evidence="2" id="KW-0560">Oxidoreductase</keyword>
<dbReference type="Proteomes" id="UP001197875">
    <property type="component" value="Unassembled WGS sequence"/>
</dbReference>
<dbReference type="SUPFAM" id="SSF56176">
    <property type="entry name" value="FAD-binding/transporter-associated domain-like"/>
    <property type="match status" value="1"/>
</dbReference>
<dbReference type="InterPro" id="IPR036318">
    <property type="entry name" value="FAD-bd_PCMH-like_sf"/>
</dbReference>
<dbReference type="PANTHER" id="PTHR42659">
    <property type="entry name" value="XANTHINE DEHYDROGENASE SUBUNIT C-RELATED"/>
    <property type="match status" value="1"/>
</dbReference>
<keyword evidence="1" id="KW-0285">Flavoprotein</keyword>
<dbReference type="AlphaFoldDB" id="A0AAE3DS64"/>
<dbReference type="InterPro" id="IPR016169">
    <property type="entry name" value="FAD-bd_PCMH_sub2"/>
</dbReference>
<comment type="caution">
    <text evidence="4">The sequence shown here is derived from an EMBL/GenBank/DDBJ whole genome shotgun (WGS) entry which is preliminary data.</text>
</comment>
<dbReference type="Pfam" id="PF00941">
    <property type="entry name" value="FAD_binding_5"/>
    <property type="match status" value="1"/>
</dbReference>
<accession>A0AAE3DS64</accession>
<evidence type="ECO:0000256" key="2">
    <source>
        <dbReference type="ARBA" id="ARBA00023002"/>
    </source>
</evidence>
<dbReference type="InterPro" id="IPR002346">
    <property type="entry name" value="Mopterin_DH_FAD-bd"/>
</dbReference>
<evidence type="ECO:0000313" key="5">
    <source>
        <dbReference type="Proteomes" id="UP001197875"/>
    </source>
</evidence>
<dbReference type="GO" id="GO:0016491">
    <property type="term" value="F:oxidoreductase activity"/>
    <property type="evidence" value="ECO:0007669"/>
    <property type="project" value="UniProtKB-KW"/>
</dbReference>
<dbReference type="Gene3D" id="3.30.390.50">
    <property type="entry name" value="CO dehydrogenase flavoprotein, C-terminal domain"/>
    <property type="match status" value="1"/>
</dbReference>
<dbReference type="InterPro" id="IPR051312">
    <property type="entry name" value="Diverse_Substr_Oxidored"/>
</dbReference>
<dbReference type="RefSeq" id="WP_227615008.1">
    <property type="nucleotide sequence ID" value="NZ_JAJEPR010000010.1"/>
</dbReference>
<dbReference type="InterPro" id="IPR016166">
    <property type="entry name" value="FAD-bd_PCMH"/>
</dbReference>
<dbReference type="PROSITE" id="PS51387">
    <property type="entry name" value="FAD_PCMH"/>
    <property type="match status" value="1"/>
</dbReference>
<gene>
    <name evidence="4" type="ORF">LKD71_07905</name>
</gene>
<dbReference type="Gene3D" id="3.30.465.10">
    <property type="match status" value="1"/>
</dbReference>
<evidence type="ECO:0000313" key="4">
    <source>
        <dbReference type="EMBL" id="MCC2189727.1"/>
    </source>
</evidence>
<proteinExistence type="predicted"/>
<dbReference type="EMBL" id="JAJEPR010000010">
    <property type="protein sequence ID" value="MCC2189727.1"/>
    <property type="molecule type" value="Genomic_DNA"/>
</dbReference>
<dbReference type="GO" id="GO:0071949">
    <property type="term" value="F:FAD binding"/>
    <property type="evidence" value="ECO:0007669"/>
    <property type="project" value="InterPro"/>
</dbReference>
<dbReference type="InterPro" id="IPR005107">
    <property type="entry name" value="CO_DH_flav_C"/>
</dbReference>
<dbReference type="InterPro" id="IPR036683">
    <property type="entry name" value="CO_DH_flav_C_dom_sf"/>
</dbReference>
<evidence type="ECO:0000256" key="1">
    <source>
        <dbReference type="ARBA" id="ARBA00022630"/>
    </source>
</evidence>
<dbReference type="SUPFAM" id="SSF55447">
    <property type="entry name" value="CO dehydrogenase flavoprotein C-terminal domain-like"/>
    <property type="match status" value="1"/>
</dbReference>
<reference evidence="4 5" key="1">
    <citation type="submission" date="2021-10" db="EMBL/GenBank/DDBJ databases">
        <title>Anaerobic single-cell dispensing facilitates the cultivation of human gut bacteria.</title>
        <authorList>
            <person name="Afrizal A."/>
        </authorList>
    </citation>
    <scope>NUCLEOTIDE SEQUENCE [LARGE SCALE GENOMIC DNA]</scope>
    <source>
        <strain evidence="4 5">CLA-AA-H277</strain>
    </source>
</reference>
<organism evidence="4 5">
    <name type="scientific">Fusicatenibacter faecihominis</name>
    <dbReference type="NCBI Taxonomy" id="2881276"/>
    <lineage>
        <taxon>Bacteria</taxon>
        <taxon>Bacillati</taxon>
        <taxon>Bacillota</taxon>
        <taxon>Clostridia</taxon>
        <taxon>Lachnospirales</taxon>
        <taxon>Lachnospiraceae</taxon>
        <taxon>Fusicatenibacter</taxon>
    </lineage>
</organism>